<feature type="region of interest" description="Disordered" evidence="1">
    <location>
        <begin position="1"/>
        <end position="128"/>
    </location>
</feature>
<dbReference type="EMBL" id="JBBPBN010000050">
    <property type="protein sequence ID" value="KAK8993067.1"/>
    <property type="molecule type" value="Genomic_DNA"/>
</dbReference>
<feature type="compositionally biased region" description="Basic and acidic residues" evidence="1">
    <location>
        <begin position="49"/>
        <end position="63"/>
    </location>
</feature>
<evidence type="ECO:0000313" key="3">
    <source>
        <dbReference type="Proteomes" id="UP001396334"/>
    </source>
</evidence>
<evidence type="ECO:0000313" key="2">
    <source>
        <dbReference type="EMBL" id="KAK8993067.1"/>
    </source>
</evidence>
<dbReference type="PANTHER" id="PTHR36410">
    <property type="entry name" value="EXPRESSED PROTEIN"/>
    <property type="match status" value="1"/>
</dbReference>
<comment type="caution">
    <text evidence="2">The sequence shown here is derived from an EMBL/GenBank/DDBJ whole genome shotgun (WGS) entry which is preliminary data.</text>
</comment>
<dbReference type="PANTHER" id="PTHR36410:SF1">
    <property type="entry name" value="EXPRESSED PROTEIN"/>
    <property type="match status" value="1"/>
</dbReference>
<accession>A0ABR2PX94</accession>
<dbReference type="Proteomes" id="UP001396334">
    <property type="component" value="Unassembled WGS sequence"/>
</dbReference>
<gene>
    <name evidence="2" type="ORF">V6N11_049123</name>
</gene>
<name>A0ABR2PX94_9ROSI</name>
<keyword evidence="3" id="KW-1185">Reference proteome</keyword>
<reference evidence="2 3" key="1">
    <citation type="journal article" date="2024" name="G3 (Bethesda)">
        <title>Genome assembly of Hibiscus sabdariffa L. provides insights into metabolisms of medicinal natural products.</title>
        <authorList>
            <person name="Kim T."/>
        </authorList>
    </citation>
    <scope>NUCLEOTIDE SEQUENCE [LARGE SCALE GENOMIC DNA]</scope>
    <source>
        <strain evidence="2">TK-2024</strain>
        <tissue evidence="2">Old leaves</tissue>
    </source>
</reference>
<organism evidence="2 3">
    <name type="scientific">Hibiscus sabdariffa</name>
    <name type="common">roselle</name>
    <dbReference type="NCBI Taxonomy" id="183260"/>
    <lineage>
        <taxon>Eukaryota</taxon>
        <taxon>Viridiplantae</taxon>
        <taxon>Streptophyta</taxon>
        <taxon>Embryophyta</taxon>
        <taxon>Tracheophyta</taxon>
        <taxon>Spermatophyta</taxon>
        <taxon>Magnoliopsida</taxon>
        <taxon>eudicotyledons</taxon>
        <taxon>Gunneridae</taxon>
        <taxon>Pentapetalae</taxon>
        <taxon>rosids</taxon>
        <taxon>malvids</taxon>
        <taxon>Malvales</taxon>
        <taxon>Malvaceae</taxon>
        <taxon>Malvoideae</taxon>
        <taxon>Hibiscus</taxon>
    </lineage>
</organism>
<protein>
    <recommendedName>
        <fullName evidence="4">Late embryogenesis abundant protein</fullName>
    </recommendedName>
</protein>
<evidence type="ECO:0008006" key="4">
    <source>
        <dbReference type="Google" id="ProtNLM"/>
    </source>
</evidence>
<feature type="compositionally biased region" description="Basic and acidic residues" evidence="1">
    <location>
        <begin position="90"/>
        <end position="121"/>
    </location>
</feature>
<evidence type="ECO:0000256" key="1">
    <source>
        <dbReference type="SAM" id="MobiDB-lite"/>
    </source>
</evidence>
<proteinExistence type="predicted"/>
<feature type="compositionally biased region" description="Polar residues" evidence="1">
    <location>
        <begin position="37"/>
        <end position="48"/>
    </location>
</feature>
<sequence length="128" mass="14109">MNAIRSVRAQPPAVFTPSLQSSLSHRKGSLISFRPISITTTTSCSKQPESMDRKDETPKEKPGDVMSDSFGEGYATRSDEEGFGGIYGGNDKKTDEENHANHPADYDKTQGSEVKEKEKARHQTHVPN</sequence>